<feature type="transmembrane region" description="Helical" evidence="1">
    <location>
        <begin position="105"/>
        <end position="131"/>
    </location>
</feature>
<feature type="transmembrane region" description="Helical" evidence="1">
    <location>
        <begin position="192"/>
        <end position="217"/>
    </location>
</feature>
<keyword evidence="1" id="KW-0472">Membrane</keyword>
<dbReference type="Proteomes" id="UP000480178">
    <property type="component" value="Chromosome"/>
</dbReference>
<dbReference type="InterPro" id="IPR009793">
    <property type="entry name" value="DUF1361"/>
</dbReference>
<protein>
    <submittedName>
        <fullName evidence="2">DUF1361 domain-containing protein</fullName>
    </submittedName>
</protein>
<reference evidence="2 3" key="1">
    <citation type="submission" date="2020-01" db="EMBL/GenBank/DDBJ databases">
        <authorList>
            <person name="Kim M.K."/>
        </authorList>
    </citation>
    <scope>NUCLEOTIDE SEQUENCE [LARGE SCALE GENOMIC DNA]</scope>
    <source>
        <strain evidence="2 3">172606-1</strain>
    </source>
</reference>
<feature type="transmembrane region" description="Helical" evidence="1">
    <location>
        <begin position="73"/>
        <end position="93"/>
    </location>
</feature>
<organism evidence="2 3">
    <name type="scientific">Rhodocytophaga rosea</name>
    <dbReference type="NCBI Taxonomy" id="2704465"/>
    <lineage>
        <taxon>Bacteria</taxon>
        <taxon>Pseudomonadati</taxon>
        <taxon>Bacteroidota</taxon>
        <taxon>Cytophagia</taxon>
        <taxon>Cytophagales</taxon>
        <taxon>Rhodocytophagaceae</taxon>
        <taxon>Rhodocytophaga</taxon>
    </lineage>
</organism>
<feature type="transmembrane region" description="Helical" evidence="1">
    <location>
        <begin position="12"/>
        <end position="35"/>
    </location>
</feature>
<keyword evidence="3" id="KW-1185">Reference proteome</keyword>
<dbReference type="Pfam" id="PF07099">
    <property type="entry name" value="DUF1361"/>
    <property type="match status" value="1"/>
</dbReference>
<keyword evidence="1" id="KW-0812">Transmembrane</keyword>
<keyword evidence="1" id="KW-1133">Transmembrane helix</keyword>
<evidence type="ECO:0000256" key="1">
    <source>
        <dbReference type="SAM" id="Phobius"/>
    </source>
</evidence>
<dbReference type="PROSITE" id="PS51257">
    <property type="entry name" value="PROKAR_LIPOPROTEIN"/>
    <property type="match status" value="1"/>
</dbReference>
<accession>A0A6C0GI29</accession>
<dbReference type="AlphaFoldDB" id="A0A6C0GI29"/>
<feature type="transmembrane region" description="Helical" evidence="1">
    <location>
        <begin position="41"/>
        <end position="61"/>
    </location>
</feature>
<name>A0A6C0GI29_9BACT</name>
<dbReference type="EMBL" id="CP048222">
    <property type="protein sequence ID" value="QHT67619.1"/>
    <property type="molecule type" value="Genomic_DNA"/>
</dbReference>
<sequence length="227" mass="26139">MQVIRYARQRVINPVVLLFIFSCFCTGILLVRMIVADQIRYIFLAWNLFLAWVPLLITLFLSERLKTGSQNRYCFGLGLLVWLLFLPNSPYIITDLLHLKGNTHVPIWFDSILVFSFALAGLLCGLFSLYLAHLIIDRLFNEITGWLSIVGCVGLTGFGIYLGRVERWNSWDLFTNPVQLLMDSLQQISNPVAIKMTIGFTCLLLFFYLLFLSLIHLKINASPEKRR</sequence>
<proteinExistence type="predicted"/>
<dbReference type="RefSeq" id="WP_162443645.1">
    <property type="nucleotide sequence ID" value="NZ_CP048222.1"/>
</dbReference>
<feature type="transmembrane region" description="Helical" evidence="1">
    <location>
        <begin position="143"/>
        <end position="163"/>
    </location>
</feature>
<dbReference type="KEGG" id="rhoz:GXP67_13750"/>
<evidence type="ECO:0000313" key="2">
    <source>
        <dbReference type="EMBL" id="QHT67619.1"/>
    </source>
</evidence>
<evidence type="ECO:0000313" key="3">
    <source>
        <dbReference type="Proteomes" id="UP000480178"/>
    </source>
</evidence>
<gene>
    <name evidence="2" type="ORF">GXP67_13750</name>
</gene>